<protein>
    <submittedName>
        <fullName evidence="1">Uncharacterized protein</fullName>
    </submittedName>
</protein>
<sequence>MIQQQCSTEHSSTDRDVIMPVRADSAFPVRCHHHHHGWVDIGAAGTHVGCQSIPCRWPKVKKELPFSSPAVSFRVTYEVDCNRPQPFTADGARRAGTSVRADLRTKGKKVCTSYAIW</sequence>
<evidence type="ECO:0000313" key="1">
    <source>
        <dbReference type="EMBL" id="KAF2705163.1"/>
    </source>
</evidence>
<dbReference type="EMBL" id="MU005779">
    <property type="protein sequence ID" value="KAF2705163.1"/>
    <property type="molecule type" value="Genomic_DNA"/>
</dbReference>
<accession>A0A6G1JXV1</accession>
<gene>
    <name evidence="1" type="ORF">K504DRAFT_96225</name>
</gene>
<proteinExistence type="predicted"/>
<name>A0A6G1JXV1_9PLEO</name>
<dbReference type="Proteomes" id="UP000799428">
    <property type="component" value="Unassembled WGS sequence"/>
</dbReference>
<reference evidence="1" key="1">
    <citation type="journal article" date="2020" name="Stud. Mycol.">
        <title>101 Dothideomycetes genomes: a test case for predicting lifestyles and emergence of pathogens.</title>
        <authorList>
            <person name="Haridas S."/>
            <person name="Albert R."/>
            <person name="Binder M."/>
            <person name="Bloem J."/>
            <person name="Labutti K."/>
            <person name="Salamov A."/>
            <person name="Andreopoulos B."/>
            <person name="Baker S."/>
            <person name="Barry K."/>
            <person name="Bills G."/>
            <person name="Bluhm B."/>
            <person name="Cannon C."/>
            <person name="Castanera R."/>
            <person name="Culley D."/>
            <person name="Daum C."/>
            <person name="Ezra D."/>
            <person name="Gonzalez J."/>
            <person name="Henrissat B."/>
            <person name="Kuo A."/>
            <person name="Liang C."/>
            <person name="Lipzen A."/>
            <person name="Lutzoni F."/>
            <person name="Magnuson J."/>
            <person name="Mondo S."/>
            <person name="Nolan M."/>
            <person name="Ohm R."/>
            <person name="Pangilinan J."/>
            <person name="Park H.-J."/>
            <person name="Ramirez L."/>
            <person name="Alfaro M."/>
            <person name="Sun H."/>
            <person name="Tritt A."/>
            <person name="Yoshinaga Y."/>
            <person name="Zwiers L.-H."/>
            <person name="Turgeon B."/>
            <person name="Goodwin S."/>
            <person name="Spatafora J."/>
            <person name="Crous P."/>
            <person name="Grigoriev I."/>
        </authorList>
    </citation>
    <scope>NUCLEOTIDE SEQUENCE</scope>
    <source>
        <strain evidence="1">CBS 279.74</strain>
    </source>
</reference>
<dbReference type="AlphaFoldDB" id="A0A6G1JXV1"/>
<keyword evidence="2" id="KW-1185">Reference proteome</keyword>
<organism evidence="1 2">
    <name type="scientific">Pleomassaria siparia CBS 279.74</name>
    <dbReference type="NCBI Taxonomy" id="1314801"/>
    <lineage>
        <taxon>Eukaryota</taxon>
        <taxon>Fungi</taxon>
        <taxon>Dikarya</taxon>
        <taxon>Ascomycota</taxon>
        <taxon>Pezizomycotina</taxon>
        <taxon>Dothideomycetes</taxon>
        <taxon>Pleosporomycetidae</taxon>
        <taxon>Pleosporales</taxon>
        <taxon>Pleomassariaceae</taxon>
        <taxon>Pleomassaria</taxon>
    </lineage>
</organism>
<evidence type="ECO:0000313" key="2">
    <source>
        <dbReference type="Proteomes" id="UP000799428"/>
    </source>
</evidence>